<dbReference type="GO" id="GO:0036297">
    <property type="term" value="P:interstrand cross-link repair"/>
    <property type="evidence" value="ECO:0007669"/>
    <property type="project" value="InterPro"/>
</dbReference>
<reference evidence="1 2" key="1">
    <citation type="submission" date="2016-08" db="EMBL/GenBank/DDBJ databases">
        <title>A Parts List for Fungal Cellulosomes Revealed by Comparative Genomics.</title>
        <authorList>
            <consortium name="DOE Joint Genome Institute"/>
            <person name="Haitjema C.H."/>
            <person name="Gilmore S.P."/>
            <person name="Henske J.K."/>
            <person name="Solomon K.V."/>
            <person name="De Groot R."/>
            <person name="Kuo A."/>
            <person name="Mondo S.J."/>
            <person name="Salamov A.A."/>
            <person name="Labutti K."/>
            <person name="Zhao Z."/>
            <person name="Chiniquy J."/>
            <person name="Barry K."/>
            <person name="Brewer H.M."/>
            <person name="Purvine S.O."/>
            <person name="Wright A.T."/>
            <person name="Boxma B."/>
            <person name="Van Alen T."/>
            <person name="Hackstein J.H."/>
            <person name="Baker S.E."/>
            <person name="Grigoriev I.V."/>
            <person name="O'Malley M.A."/>
        </authorList>
    </citation>
    <scope>NUCLEOTIDE SEQUENCE [LARGE SCALE GENOMIC DNA]</scope>
    <source>
        <strain evidence="1 2">S4</strain>
    </source>
</reference>
<dbReference type="OrthoDB" id="2144468at2759"/>
<organism evidence="1 2">
    <name type="scientific">Anaeromyces robustus</name>
    <dbReference type="NCBI Taxonomy" id="1754192"/>
    <lineage>
        <taxon>Eukaryota</taxon>
        <taxon>Fungi</taxon>
        <taxon>Fungi incertae sedis</taxon>
        <taxon>Chytridiomycota</taxon>
        <taxon>Chytridiomycota incertae sedis</taxon>
        <taxon>Neocallimastigomycetes</taxon>
        <taxon>Neocallimastigales</taxon>
        <taxon>Neocallimastigaceae</taxon>
        <taxon>Anaeromyces</taxon>
    </lineage>
</organism>
<dbReference type="PANTHER" id="PTHR14890:SF1">
    <property type="entry name" value="FANCONI ANEMIA CORE COMPLEX-ASSOCIATED PROTEIN 100"/>
    <property type="match status" value="1"/>
</dbReference>
<dbReference type="EMBL" id="MCFG01000034">
    <property type="protein sequence ID" value="ORX85519.1"/>
    <property type="molecule type" value="Genomic_DNA"/>
</dbReference>
<keyword evidence="2" id="KW-1185">Reference proteome</keyword>
<dbReference type="PANTHER" id="PTHR14890">
    <property type="entry name" value="FANCONI ANEMIA CORE COMPLEX-ASSOCIATED PROTEIN 100"/>
    <property type="match status" value="1"/>
</dbReference>
<dbReference type="Proteomes" id="UP000193944">
    <property type="component" value="Unassembled WGS sequence"/>
</dbReference>
<dbReference type="GO" id="GO:0043240">
    <property type="term" value="C:Fanconi anaemia nuclear complex"/>
    <property type="evidence" value="ECO:0007669"/>
    <property type="project" value="InterPro"/>
</dbReference>
<evidence type="ECO:0000313" key="1">
    <source>
        <dbReference type="EMBL" id="ORX85519.1"/>
    </source>
</evidence>
<comment type="caution">
    <text evidence="1">The sequence shown here is derived from an EMBL/GenBank/DDBJ whole genome shotgun (WGS) entry which is preliminary data.</text>
</comment>
<gene>
    <name evidence="1" type="ORF">BCR32DRAFT_265578</name>
</gene>
<dbReference type="AlphaFoldDB" id="A0A1Y1XID3"/>
<sequence>MELNNLSSKFSIQLSPVYELDSITSCSFLKLNYKNDKHYKKNQRLTKDSKIQQTINFQNNGVLSSHSKKEITIIRTQPLNLYIIQKNTLKFILKFDSMPAIAKINYDNLAVNKSKLKPKDKETVLEFYVLTKQGKLWQIFLNMDEEAINFKKNTLKDEDGKVIKKKKSIKTNEAFQNQLSNLYPIMINITSKIKNNKIINNYENFFLEKNSIPDYSKIYSFNLLYHSNNMYNFYLHEKYLMLYSYNNPIQYIDIISKKISSEKIKNISEENNITYNNIYIKPLTVYSTNIASIGNEIIFLTIHKSENEGDNLFINENNYYISPVLFRNLFHTESNQVDLIGTIDGEVYWIDNPLNNKPKLLINIEEPIYAFHILNLKNNSSQRKKPLSSNDSIYLKSSPKKLNNNILMVIGKYGSVVLYRIIERDNSSFIIKKKYHITSPLFSSCIINNYLFITSKYYDGSRKITYYNLFNDEKEEEFRDILIPKIFPCTDDIHYFNCFSHFNNNVIYQQLHLNGLWTTGVFDLSSLNDNSENTVKTEITNPSKIIMPILEDINKLSMSIDEYKKDHKILNRSIMCMNEAIFFLITFIDYINRNEYNELPISCEMIMKYYPESSYYTITIALKFKISITNNWMVNMSINPYIEEMDSKATVYNVALPNLKKDELWYYTFNYKNRYQSFPIDISLRLCLSIPESGDVVIPFYIKKYDNLDFIYPLEEVTKSYVTENTNPLIEESYFNNKQELLSEIRHIFNSSSNDTFLIDSKIQHQRDIYIILVDCNKENSNLFEIKNKFLFLTLISSNLVKSDFEKIAKRENEVIFKIPSSSKPIKIISQEIKLENITPNIQALKFSIFGEDLSAILSVRQCLLDRIHTISNNIQVNQFLLKSNDILKSKNNMTMDVIYEIKKAIILTLDTIILSQKKKQDKANDMNVFYNKINQTSTQTSKLITFKYIKKELQNLYKKFEDLMEIDNVGTIMDSNSKIMIFNDHLMELNGLLQTLDSIHMEICFMDRSYLFYI</sequence>
<reference evidence="1 2" key="2">
    <citation type="submission" date="2016-08" db="EMBL/GenBank/DDBJ databases">
        <title>Pervasive Adenine N6-methylation of Active Genes in Fungi.</title>
        <authorList>
            <consortium name="DOE Joint Genome Institute"/>
            <person name="Mondo S.J."/>
            <person name="Dannebaum R.O."/>
            <person name="Kuo R.C."/>
            <person name="Labutti K."/>
            <person name="Haridas S."/>
            <person name="Kuo A."/>
            <person name="Salamov A."/>
            <person name="Ahrendt S.R."/>
            <person name="Lipzen A."/>
            <person name="Sullivan W."/>
            <person name="Andreopoulos W.B."/>
            <person name="Clum A."/>
            <person name="Lindquist E."/>
            <person name="Daum C."/>
            <person name="Ramamoorthy G.K."/>
            <person name="Gryganskyi A."/>
            <person name="Culley D."/>
            <person name="Magnuson J.K."/>
            <person name="James T.Y."/>
            <person name="O'Malley M.A."/>
            <person name="Stajich J.E."/>
            <person name="Spatafora J.W."/>
            <person name="Visel A."/>
            <person name="Grigoriev I.V."/>
        </authorList>
    </citation>
    <scope>NUCLEOTIDE SEQUENCE [LARGE SCALE GENOMIC DNA]</scope>
    <source>
        <strain evidence="1 2">S4</strain>
    </source>
</reference>
<protein>
    <submittedName>
        <fullName evidence="1">Uncharacterized protein</fullName>
    </submittedName>
</protein>
<dbReference type="InterPro" id="IPR029251">
    <property type="entry name" value="Faap100"/>
</dbReference>
<evidence type="ECO:0000313" key="2">
    <source>
        <dbReference type="Proteomes" id="UP000193944"/>
    </source>
</evidence>
<proteinExistence type="predicted"/>
<dbReference type="GO" id="GO:0005654">
    <property type="term" value="C:nucleoplasm"/>
    <property type="evidence" value="ECO:0007669"/>
    <property type="project" value="TreeGrafter"/>
</dbReference>
<name>A0A1Y1XID3_9FUNG</name>
<accession>A0A1Y1XID3</accession>